<dbReference type="RefSeq" id="WP_131599653.1">
    <property type="nucleotide sequence ID" value="NZ_PSZO01000100.1"/>
</dbReference>
<evidence type="ECO:0000313" key="4">
    <source>
        <dbReference type="Proteomes" id="UP000294192"/>
    </source>
</evidence>
<dbReference type="Gene3D" id="3.20.20.300">
    <property type="entry name" value="Glycoside hydrolase, family 3, N-terminal domain"/>
    <property type="match status" value="1"/>
</dbReference>
<dbReference type="Pfam" id="PF00933">
    <property type="entry name" value="Glyco_hydro_3"/>
    <property type="match status" value="1"/>
</dbReference>
<dbReference type="SUPFAM" id="SSF51445">
    <property type="entry name" value="(Trans)glycosidases"/>
    <property type="match status" value="1"/>
</dbReference>
<proteinExistence type="predicted"/>
<gene>
    <name evidence="3" type="ORF">C4B24_05010</name>
</gene>
<dbReference type="AlphaFoldDB" id="A0A4R0XPK8"/>
<protein>
    <submittedName>
        <fullName evidence="3">Beta-glucosidase</fullName>
    </submittedName>
</protein>
<dbReference type="PRINTS" id="PR00133">
    <property type="entry name" value="GLHYDRLASE3"/>
</dbReference>
<dbReference type="InterPro" id="IPR001764">
    <property type="entry name" value="Glyco_hydro_3_N"/>
</dbReference>
<feature type="non-terminal residue" evidence="3">
    <location>
        <position position="1"/>
    </location>
</feature>
<comment type="caution">
    <text evidence="3">The sequence shown here is derived from an EMBL/GenBank/DDBJ whole genome shotgun (WGS) entry which is preliminary data.</text>
</comment>
<evidence type="ECO:0000259" key="2">
    <source>
        <dbReference type="Pfam" id="PF00933"/>
    </source>
</evidence>
<organism evidence="3 4">
    <name type="scientific">Mycoplasma marinum</name>
    <dbReference type="NCBI Taxonomy" id="1937190"/>
    <lineage>
        <taxon>Bacteria</taxon>
        <taxon>Bacillati</taxon>
        <taxon>Mycoplasmatota</taxon>
        <taxon>Mollicutes</taxon>
        <taxon>Mycoplasmataceae</taxon>
        <taxon>Mycoplasma</taxon>
    </lineage>
</organism>
<dbReference type="InterPro" id="IPR017853">
    <property type="entry name" value="GH"/>
</dbReference>
<dbReference type="OrthoDB" id="9805821at2"/>
<sequence>APHGHQGLDSTTLPVNLAIGATFNKKLYEKNQSNVAKEIRFKGAHLALLSCLDLALDPRWGRSEECFGEDTYLSMQMTKHAIRGLQGRGDKISFDKVAVIAKHLIGQGSAFGGHNGKSVSMGWNELKAHHIPIAIEATKQKVAGFMVAYNDIDKVPCHTNKKLLDYIKAQNEFKGIFMSDGCGIDNILNYTKEPINAISQAINAGVGVDLWNETFNSFEMALNQGKINRDFFDDAIERTEYLRKRLDILKYP</sequence>
<dbReference type="InterPro" id="IPR036962">
    <property type="entry name" value="Glyco_hydro_3_N_sf"/>
</dbReference>
<feature type="non-terminal residue" evidence="3">
    <location>
        <position position="252"/>
    </location>
</feature>
<dbReference type="PANTHER" id="PTHR30620">
    <property type="entry name" value="PERIPLASMIC BETA-GLUCOSIDASE-RELATED"/>
    <property type="match status" value="1"/>
</dbReference>
<dbReference type="InterPro" id="IPR051915">
    <property type="entry name" value="Cellulose_Degrad_GH3"/>
</dbReference>
<dbReference type="PANTHER" id="PTHR30620:SF123">
    <property type="entry name" value="BETA-XYLOSIDASE"/>
    <property type="match status" value="1"/>
</dbReference>
<keyword evidence="1" id="KW-0378">Hydrolase</keyword>
<dbReference type="GO" id="GO:0009251">
    <property type="term" value="P:glucan catabolic process"/>
    <property type="evidence" value="ECO:0007669"/>
    <property type="project" value="TreeGrafter"/>
</dbReference>
<dbReference type="EMBL" id="PSZO01000100">
    <property type="protein sequence ID" value="TCG10260.1"/>
    <property type="molecule type" value="Genomic_DNA"/>
</dbReference>
<accession>A0A4R0XPK8</accession>
<keyword evidence="4" id="KW-1185">Reference proteome</keyword>
<evidence type="ECO:0000256" key="1">
    <source>
        <dbReference type="ARBA" id="ARBA00022801"/>
    </source>
</evidence>
<reference evidence="3 4" key="1">
    <citation type="submission" date="2018-02" db="EMBL/GenBank/DDBJ databases">
        <title>Mycoplasma marinum and Mycoplasma todarodis sp. nov., moderately halophilic and psychrotolerant mycoplasmas isolated from cephalopods.</title>
        <authorList>
            <person name="Viver T."/>
        </authorList>
    </citation>
    <scope>NUCLEOTIDE SEQUENCE [LARGE SCALE GENOMIC DNA]</scope>
    <source>
        <strain evidence="3 4">PE</strain>
    </source>
</reference>
<dbReference type="GO" id="GO:0008422">
    <property type="term" value="F:beta-glucosidase activity"/>
    <property type="evidence" value="ECO:0007669"/>
    <property type="project" value="TreeGrafter"/>
</dbReference>
<dbReference type="Proteomes" id="UP000294192">
    <property type="component" value="Unassembled WGS sequence"/>
</dbReference>
<name>A0A4R0XPK8_9MOLU</name>
<evidence type="ECO:0000313" key="3">
    <source>
        <dbReference type="EMBL" id="TCG10260.1"/>
    </source>
</evidence>
<feature type="domain" description="Glycoside hydrolase family 3 N-terminal" evidence="2">
    <location>
        <begin position="9"/>
        <end position="238"/>
    </location>
</feature>